<dbReference type="AlphaFoldDB" id="A0A6L2K890"/>
<protein>
    <submittedName>
        <fullName evidence="2">Uncharacterized protein</fullName>
    </submittedName>
</protein>
<dbReference type="EMBL" id="BKCJ010002014">
    <property type="protein sequence ID" value="GEU45641.1"/>
    <property type="molecule type" value="Genomic_DNA"/>
</dbReference>
<sequence length="76" mass="7593">MLWEPLSKDVVGASTQRCYGCLMANEDGASWSAVVEEGEPVDSTSFGAITSTIGAMTSGTGSSTLGGGLSNSSNNG</sequence>
<comment type="caution">
    <text evidence="2">The sequence shown here is derived from an EMBL/GenBank/DDBJ whole genome shotgun (WGS) entry which is preliminary data.</text>
</comment>
<evidence type="ECO:0000256" key="1">
    <source>
        <dbReference type="SAM" id="MobiDB-lite"/>
    </source>
</evidence>
<name>A0A6L2K890_TANCI</name>
<organism evidence="2">
    <name type="scientific">Tanacetum cinerariifolium</name>
    <name type="common">Dalmatian daisy</name>
    <name type="synonym">Chrysanthemum cinerariifolium</name>
    <dbReference type="NCBI Taxonomy" id="118510"/>
    <lineage>
        <taxon>Eukaryota</taxon>
        <taxon>Viridiplantae</taxon>
        <taxon>Streptophyta</taxon>
        <taxon>Embryophyta</taxon>
        <taxon>Tracheophyta</taxon>
        <taxon>Spermatophyta</taxon>
        <taxon>Magnoliopsida</taxon>
        <taxon>eudicotyledons</taxon>
        <taxon>Gunneridae</taxon>
        <taxon>Pentapetalae</taxon>
        <taxon>asterids</taxon>
        <taxon>campanulids</taxon>
        <taxon>Asterales</taxon>
        <taxon>Asteraceae</taxon>
        <taxon>Asteroideae</taxon>
        <taxon>Anthemideae</taxon>
        <taxon>Anthemidinae</taxon>
        <taxon>Tanacetum</taxon>
    </lineage>
</organism>
<accession>A0A6L2K890</accession>
<feature type="region of interest" description="Disordered" evidence="1">
    <location>
        <begin position="57"/>
        <end position="76"/>
    </location>
</feature>
<proteinExistence type="predicted"/>
<gene>
    <name evidence="2" type="ORF">Tci_017619</name>
</gene>
<reference evidence="2" key="1">
    <citation type="journal article" date="2019" name="Sci. Rep.">
        <title>Draft genome of Tanacetum cinerariifolium, the natural source of mosquito coil.</title>
        <authorList>
            <person name="Yamashiro T."/>
            <person name="Shiraishi A."/>
            <person name="Satake H."/>
            <person name="Nakayama K."/>
        </authorList>
    </citation>
    <scope>NUCLEOTIDE SEQUENCE</scope>
</reference>
<evidence type="ECO:0000313" key="2">
    <source>
        <dbReference type="EMBL" id="GEU45641.1"/>
    </source>
</evidence>